<organism evidence="1 2">
    <name type="scientific">Candidatus Geothrix skivensis</name>
    <dbReference type="NCBI Taxonomy" id="2954439"/>
    <lineage>
        <taxon>Bacteria</taxon>
        <taxon>Pseudomonadati</taxon>
        <taxon>Acidobacteriota</taxon>
        <taxon>Holophagae</taxon>
        <taxon>Holophagales</taxon>
        <taxon>Holophagaceae</taxon>
        <taxon>Geothrix</taxon>
    </lineage>
</organism>
<dbReference type="Proteomes" id="UP000886657">
    <property type="component" value="Unassembled WGS sequence"/>
</dbReference>
<gene>
    <name evidence="1" type="ORF">IPP58_12460</name>
</gene>
<accession>A0A9D7XJ23</accession>
<dbReference type="AlphaFoldDB" id="A0A9D7XJ23"/>
<evidence type="ECO:0000313" key="1">
    <source>
        <dbReference type="EMBL" id="MBK9797283.1"/>
    </source>
</evidence>
<evidence type="ECO:0000313" key="2">
    <source>
        <dbReference type="Proteomes" id="UP000886657"/>
    </source>
</evidence>
<name>A0A9D7XJ23_9BACT</name>
<dbReference type="EMBL" id="JADKIO010000009">
    <property type="protein sequence ID" value="MBK9797283.1"/>
    <property type="molecule type" value="Genomic_DNA"/>
</dbReference>
<sequence>MTKKLRTVRQVMELSIQHHVPPEIDPSRGEEAWTLEAYLETLPPEFASALRAEIVKGTLVVSLVPGGVARGRSKSRPPKAAPGT</sequence>
<reference evidence="1" key="1">
    <citation type="submission" date="2020-10" db="EMBL/GenBank/DDBJ databases">
        <title>Connecting structure to function with the recovery of over 1000 high-quality activated sludge metagenome-assembled genomes encoding full-length rRNA genes using long-read sequencing.</title>
        <authorList>
            <person name="Singleton C.M."/>
            <person name="Petriglieri F."/>
            <person name="Kristensen J.M."/>
            <person name="Kirkegaard R.H."/>
            <person name="Michaelsen T.Y."/>
            <person name="Andersen M.H."/>
            <person name="Karst S.M."/>
            <person name="Dueholm M.S."/>
            <person name="Nielsen P.H."/>
            <person name="Albertsen M."/>
        </authorList>
    </citation>
    <scope>NUCLEOTIDE SEQUENCE</scope>
    <source>
        <strain evidence="1">Skiv_18-Q3-R9-52_MAXAC.067</strain>
    </source>
</reference>
<proteinExistence type="predicted"/>
<protein>
    <submittedName>
        <fullName evidence="1">Uncharacterized protein</fullName>
    </submittedName>
</protein>
<comment type="caution">
    <text evidence="1">The sequence shown here is derived from an EMBL/GenBank/DDBJ whole genome shotgun (WGS) entry which is preliminary data.</text>
</comment>